<dbReference type="PANTHER" id="PTHR36181:SF2">
    <property type="entry name" value="INTRON-ENCODED ENDONUCLEASE AI3-RELATED"/>
    <property type="match status" value="1"/>
</dbReference>
<gene>
    <name evidence="2" type="primary">orf351</name>
</gene>
<proteinExistence type="predicted"/>
<dbReference type="GO" id="GO:0004519">
    <property type="term" value="F:endonuclease activity"/>
    <property type="evidence" value="ECO:0007669"/>
    <property type="project" value="InterPro"/>
</dbReference>
<accession>A0A2D0W3S9</accession>
<evidence type="ECO:0000259" key="1">
    <source>
        <dbReference type="Pfam" id="PF00961"/>
    </source>
</evidence>
<dbReference type="InterPro" id="IPR004860">
    <property type="entry name" value="LAGLIDADG_dom"/>
</dbReference>
<dbReference type="PANTHER" id="PTHR36181">
    <property type="entry name" value="INTRON-ENCODED ENDONUCLEASE AI3-RELATED"/>
    <property type="match status" value="1"/>
</dbReference>
<dbReference type="InterPro" id="IPR027434">
    <property type="entry name" value="Homing_endonucl"/>
</dbReference>
<reference evidence="2" key="1">
    <citation type="journal article" date="2017" name="Genome Biol. Evol.">
        <title>Genetic Drift and Indel Mutation in the Evolution of Yeast Mitochondrial Genome Size.</title>
        <authorList>
            <person name="Xiao S."/>
            <person name="Nguyen D.T."/>
            <person name="Wu B."/>
            <person name="Hao W."/>
        </authorList>
    </citation>
    <scope>NUCLEOTIDE SEQUENCE</scope>
    <source>
        <strain evidence="2">Y-1353</strain>
    </source>
</reference>
<geneLocation type="mitochondrion" evidence="2"/>
<dbReference type="GO" id="GO:0005739">
    <property type="term" value="C:mitochondrion"/>
    <property type="evidence" value="ECO:0007669"/>
    <property type="project" value="UniProtKB-ARBA"/>
</dbReference>
<dbReference type="GeneID" id="35198695"/>
<dbReference type="InterPro" id="IPR051289">
    <property type="entry name" value="LAGLIDADG_Endonuclease"/>
</dbReference>
<keyword evidence="2" id="KW-0496">Mitochondrion</keyword>
<dbReference type="EMBL" id="KU920679">
    <property type="protein sequence ID" value="APD15103.1"/>
    <property type="molecule type" value="Genomic_DNA"/>
</dbReference>
<dbReference type="Pfam" id="PF00961">
    <property type="entry name" value="LAGLIDADG_1"/>
    <property type="match status" value="1"/>
</dbReference>
<dbReference type="Gene3D" id="3.10.28.10">
    <property type="entry name" value="Homing endonucleases"/>
    <property type="match status" value="2"/>
</dbReference>
<dbReference type="RefSeq" id="YP_009444480.1">
    <property type="nucleotide sequence ID" value="NC_036377.1"/>
</dbReference>
<name>A0A2D0W3S9_9SACH</name>
<dbReference type="AlphaFoldDB" id="A0A2D0W3S9"/>
<sequence>METNDLIIDTSIMNNENMFKKFTVRMTIQCHWDEQLYLDMVNKIYNGLDSKLIFKKISNDSKYHNIMTCTVSIHKFTVLEHIFMPMFKNKPILGKKYNDMILWLNALELVMDNNTSTDNIKKAIDLKNQMNTKSTFNDLSLTTEFYNKMLNLQYIIGFFEAEGTFSIRYMMNTHSFGISMNITQKRGSNLLMKSMLEYLYNLPIDSNCKIKLDNTIPKMIDRADKNQVMIQITNLDRMYYSVMPALAKEKFYTRKQIDFVMFMIGIIMLKHGLHYIPEGWKLYHTLRENMNKYRYYTNNVGLPTLKDIMDILTLKPLHDTTKNNRQNTSKYKRVYFDINKNMKIYTPIKLK</sequence>
<feature type="domain" description="Homing endonuclease LAGLIDADG" evidence="1">
    <location>
        <begin position="155"/>
        <end position="262"/>
    </location>
</feature>
<protein>
    <recommendedName>
        <fullName evidence="1">Homing endonuclease LAGLIDADG domain-containing protein</fullName>
    </recommendedName>
</protein>
<organism evidence="2">
    <name type="scientific">Naumovozyma dairenensis</name>
    <dbReference type="NCBI Taxonomy" id="27289"/>
    <lineage>
        <taxon>Eukaryota</taxon>
        <taxon>Fungi</taxon>
        <taxon>Dikarya</taxon>
        <taxon>Ascomycota</taxon>
        <taxon>Saccharomycotina</taxon>
        <taxon>Saccharomycetes</taxon>
        <taxon>Saccharomycetales</taxon>
        <taxon>Saccharomycetaceae</taxon>
        <taxon>Naumovozyma</taxon>
    </lineage>
</organism>
<evidence type="ECO:0000313" key="2">
    <source>
        <dbReference type="EMBL" id="APD15103.1"/>
    </source>
</evidence>
<dbReference type="SUPFAM" id="SSF55608">
    <property type="entry name" value="Homing endonucleases"/>
    <property type="match status" value="2"/>
</dbReference>